<proteinExistence type="predicted"/>
<name>A0ABY1J949_9FLAO</name>
<comment type="caution">
    <text evidence="1">The sequence shown here is derived from an EMBL/GenBank/DDBJ whole genome shotgun (WGS) entry which is preliminary data.</text>
</comment>
<dbReference type="EMBL" id="FRBX01000007">
    <property type="protein sequence ID" value="SHN15670.1"/>
    <property type="molecule type" value="Genomic_DNA"/>
</dbReference>
<keyword evidence="2" id="KW-1185">Reference proteome</keyword>
<reference evidence="1 2" key="1">
    <citation type="submission" date="2016-11" db="EMBL/GenBank/DDBJ databases">
        <authorList>
            <person name="Varghese N."/>
            <person name="Submissions S."/>
        </authorList>
    </citation>
    <scope>NUCLEOTIDE SEQUENCE [LARGE SCALE GENOMIC DNA]</scope>
    <source>
        <strain evidence="1 2">DSM 6368</strain>
    </source>
</reference>
<organism evidence="1 2">
    <name type="scientific">Flavobacterium pectinovorum</name>
    <dbReference type="NCBI Taxonomy" id="29533"/>
    <lineage>
        <taxon>Bacteria</taxon>
        <taxon>Pseudomonadati</taxon>
        <taxon>Bacteroidota</taxon>
        <taxon>Flavobacteriia</taxon>
        <taxon>Flavobacteriales</taxon>
        <taxon>Flavobacteriaceae</taxon>
        <taxon>Flavobacterium</taxon>
    </lineage>
</organism>
<evidence type="ECO:0000313" key="2">
    <source>
        <dbReference type="Proteomes" id="UP000184216"/>
    </source>
</evidence>
<evidence type="ECO:0000313" key="1">
    <source>
        <dbReference type="EMBL" id="SHN15670.1"/>
    </source>
</evidence>
<accession>A0ABY1J949</accession>
<gene>
    <name evidence="1" type="ORF">SAMN05444387_4414</name>
</gene>
<protein>
    <submittedName>
        <fullName evidence="1">Uncharacterized protein</fullName>
    </submittedName>
</protein>
<dbReference type="Proteomes" id="UP000184216">
    <property type="component" value="Unassembled WGS sequence"/>
</dbReference>
<sequence>MAEVTNGTKAEICQKRAVPVFNPSVKISNIPKPIKNTQMINKAN</sequence>